<evidence type="ECO:0000256" key="6">
    <source>
        <dbReference type="PROSITE-ProRule" id="PRU00339"/>
    </source>
</evidence>
<feature type="signal peptide" evidence="8">
    <location>
        <begin position="1"/>
        <end position="20"/>
    </location>
</feature>
<evidence type="ECO:0000313" key="10">
    <source>
        <dbReference type="EMBL" id="KRG22788.1"/>
    </source>
</evidence>
<keyword evidence="4 7" id="KW-0862">Zinc</keyword>
<comment type="cofactor">
    <cofactor evidence="7">
        <name>Zn(2+)</name>
        <dbReference type="ChEBI" id="CHEBI:29105"/>
    </cofactor>
    <text evidence="7">Binds 1 zinc ion per subunit.</text>
</comment>
<evidence type="ECO:0000313" key="12">
    <source>
        <dbReference type="Proteomes" id="UP000051497"/>
    </source>
</evidence>
<keyword evidence="6" id="KW-0802">TPR repeat</keyword>
<dbReference type="OrthoDB" id="9810445at2"/>
<reference evidence="11" key="2">
    <citation type="journal article" date="2016" name="Genome Announc.">
        <title>Draft Genome Sequences of Two Novel Amoeba-Resistant Intranuclear Bacteria, 'Candidatus Berkiella cookevillensis' and 'Candidatus Berkiella aquae'.</title>
        <authorList>
            <person name="Mehari Y.T."/>
            <person name="Arivett B.A."/>
            <person name="Farone A.L."/>
            <person name="Gunderson J.H."/>
            <person name="Farone M.B."/>
        </authorList>
    </citation>
    <scope>NUCLEOTIDE SEQUENCE</scope>
    <source>
        <strain evidence="11">HT99</strain>
    </source>
</reference>
<organism evidence="10">
    <name type="scientific">Candidatus Berkiella aquae</name>
    <dbReference type="NCBI Taxonomy" id="295108"/>
    <lineage>
        <taxon>Bacteria</taxon>
        <taxon>Pseudomonadati</taxon>
        <taxon>Pseudomonadota</taxon>
        <taxon>Gammaproteobacteria</taxon>
        <taxon>Candidatus Berkiellales</taxon>
        <taxon>Candidatus Berkiellaceae</taxon>
        <taxon>Candidatus Berkiella</taxon>
    </lineage>
</organism>
<dbReference type="PROSITE" id="PS50005">
    <property type="entry name" value="TPR"/>
    <property type="match status" value="2"/>
</dbReference>
<dbReference type="STRING" id="295108.HT99x_00329"/>
<dbReference type="CDD" id="cd07333">
    <property type="entry name" value="M48C_bepA_like"/>
    <property type="match status" value="1"/>
</dbReference>
<dbReference type="PANTHER" id="PTHR22726">
    <property type="entry name" value="METALLOENDOPEPTIDASE OMA1"/>
    <property type="match status" value="1"/>
</dbReference>
<feature type="repeat" description="TPR" evidence="6">
    <location>
        <begin position="350"/>
        <end position="383"/>
    </location>
</feature>
<evidence type="ECO:0000256" key="5">
    <source>
        <dbReference type="ARBA" id="ARBA00023049"/>
    </source>
</evidence>
<dbReference type="Proteomes" id="UP000051497">
    <property type="component" value="Unassembled WGS sequence"/>
</dbReference>
<dbReference type="Pfam" id="PF13431">
    <property type="entry name" value="TPR_17"/>
    <property type="match status" value="1"/>
</dbReference>
<evidence type="ECO:0000256" key="7">
    <source>
        <dbReference type="RuleBase" id="RU003983"/>
    </source>
</evidence>
<dbReference type="GO" id="GO:0046872">
    <property type="term" value="F:metal ion binding"/>
    <property type="evidence" value="ECO:0007669"/>
    <property type="project" value="UniProtKB-KW"/>
</dbReference>
<dbReference type="InterPro" id="IPR001915">
    <property type="entry name" value="Peptidase_M48"/>
</dbReference>
<keyword evidence="8" id="KW-0732">Signal</keyword>
<evidence type="ECO:0000313" key="11">
    <source>
        <dbReference type="EMBL" id="MCS5711851.1"/>
    </source>
</evidence>
<dbReference type="EMBL" id="LKAJ01000001">
    <property type="protein sequence ID" value="KRG22788.1"/>
    <property type="molecule type" value="Genomic_DNA"/>
</dbReference>
<feature type="repeat" description="TPR" evidence="6">
    <location>
        <begin position="316"/>
        <end position="349"/>
    </location>
</feature>
<gene>
    <name evidence="10" type="primary">yfgC_1</name>
    <name evidence="10" type="ORF">HT99x_00329</name>
    <name evidence="11" type="ORF">HT99x_010445</name>
</gene>
<proteinExistence type="inferred from homology"/>
<dbReference type="GO" id="GO:0004222">
    <property type="term" value="F:metalloendopeptidase activity"/>
    <property type="evidence" value="ECO:0007669"/>
    <property type="project" value="InterPro"/>
</dbReference>
<comment type="similarity">
    <text evidence="7">Belongs to the peptidase M48 family.</text>
</comment>
<dbReference type="Gene3D" id="1.25.40.10">
    <property type="entry name" value="Tetratricopeptide repeat domain"/>
    <property type="match status" value="1"/>
</dbReference>
<keyword evidence="12" id="KW-1185">Reference proteome</keyword>
<dbReference type="Pfam" id="PF01435">
    <property type="entry name" value="Peptidase_M48"/>
    <property type="match status" value="1"/>
</dbReference>
<dbReference type="GO" id="GO:0016020">
    <property type="term" value="C:membrane"/>
    <property type="evidence" value="ECO:0007669"/>
    <property type="project" value="TreeGrafter"/>
</dbReference>
<reference evidence="10" key="1">
    <citation type="submission" date="2015-09" db="EMBL/GenBank/DDBJ databases">
        <title>Draft Genome Sequences of Two Novel Amoeba-resistant Intranuclear Bacteria, Candidatus Berkiella cookevillensis and Candidatus Berkiella aquae.</title>
        <authorList>
            <person name="Mehari Y.T."/>
            <person name="Arivett B.A."/>
            <person name="Farone A.L."/>
            <person name="Gunderson J.H."/>
            <person name="Farone M.B."/>
        </authorList>
    </citation>
    <scope>NUCLEOTIDE SEQUENCE [LARGE SCALE GENOMIC DNA]</scope>
    <source>
        <strain evidence="10">HT99</strain>
    </source>
</reference>
<dbReference type="PROSITE" id="PS51257">
    <property type="entry name" value="PROKAR_LIPOPROTEIN"/>
    <property type="match status" value="1"/>
</dbReference>
<dbReference type="Gene3D" id="3.30.2010.10">
    <property type="entry name" value="Metalloproteases ('zincins'), catalytic domain"/>
    <property type="match status" value="1"/>
</dbReference>
<keyword evidence="5 7" id="KW-0482">Metalloprotease</keyword>
<reference evidence="11" key="3">
    <citation type="submission" date="2021-06" db="EMBL/GenBank/DDBJ databases">
        <title>Genomic Description and Analysis of Intracellular Bacteria, Candidatus Berkiella cookevillensis and Candidatus Berkiella aquae.</title>
        <authorList>
            <person name="Kidane D.T."/>
            <person name="Mehari Y.T."/>
            <person name="Rice F.C."/>
            <person name="Arivett B.A."/>
            <person name="Farone A.L."/>
            <person name="Berk S.G."/>
            <person name="Farone M.B."/>
        </authorList>
    </citation>
    <scope>NUCLEOTIDE SEQUENCE</scope>
    <source>
        <strain evidence="11">HT99</strain>
    </source>
</reference>
<dbReference type="PANTHER" id="PTHR22726:SF1">
    <property type="entry name" value="METALLOENDOPEPTIDASE OMA1, MITOCHONDRIAL"/>
    <property type="match status" value="1"/>
</dbReference>
<name>A0A0Q9Z0H4_9GAMM</name>
<dbReference type="AlphaFoldDB" id="A0A0Q9Z0H4"/>
<comment type="caution">
    <text evidence="10">The sequence shown here is derived from an EMBL/GenBank/DDBJ whole genome shotgun (WGS) entry which is preliminary data.</text>
</comment>
<keyword evidence="1 7" id="KW-0645">Protease</keyword>
<protein>
    <submittedName>
        <fullName evidence="11">M48 family metalloprotease</fullName>
        <ecNumber evidence="11">3.4.24.-</ecNumber>
    </submittedName>
    <submittedName>
        <fullName evidence="10">TPR repeat-containing protein YfgC</fullName>
    </submittedName>
</protein>
<keyword evidence="2" id="KW-0479">Metal-binding</keyword>
<dbReference type="RefSeq" id="WP_075064967.1">
    <property type="nucleotide sequence ID" value="NZ_LKAJ02000001.1"/>
</dbReference>
<keyword evidence="3 7" id="KW-0378">Hydrolase</keyword>
<dbReference type="InterPro" id="IPR051156">
    <property type="entry name" value="Mito/Outer_Membr_Metalloprot"/>
</dbReference>
<evidence type="ECO:0000256" key="1">
    <source>
        <dbReference type="ARBA" id="ARBA00022670"/>
    </source>
</evidence>
<feature type="chain" id="PRO_5043129892" evidence="8">
    <location>
        <begin position="21"/>
        <end position="393"/>
    </location>
</feature>
<feature type="domain" description="Peptidase M48" evidence="9">
    <location>
        <begin position="62"/>
        <end position="252"/>
    </location>
</feature>
<evidence type="ECO:0000256" key="2">
    <source>
        <dbReference type="ARBA" id="ARBA00022723"/>
    </source>
</evidence>
<dbReference type="InterPro" id="IPR019734">
    <property type="entry name" value="TPR_rpt"/>
</dbReference>
<dbReference type="EC" id="3.4.24.-" evidence="11"/>
<accession>A0A0Q9Z0H4</accession>
<evidence type="ECO:0000259" key="9">
    <source>
        <dbReference type="Pfam" id="PF01435"/>
    </source>
</evidence>
<dbReference type="InterPro" id="IPR011990">
    <property type="entry name" value="TPR-like_helical_dom_sf"/>
</dbReference>
<evidence type="ECO:0000256" key="3">
    <source>
        <dbReference type="ARBA" id="ARBA00022801"/>
    </source>
</evidence>
<dbReference type="SUPFAM" id="SSF48452">
    <property type="entry name" value="TPR-like"/>
    <property type="match status" value="1"/>
</dbReference>
<evidence type="ECO:0000256" key="4">
    <source>
        <dbReference type="ARBA" id="ARBA00022833"/>
    </source>
</evidence>
<evidence type="ECO:0000256" key="8">
    <source>
        <dbReference type="SAM" id="SignalP"/>
    </source>
</evidence>
<dbReference type="GO" id="GO:0051603">
    <property type="term" value="P:proteolysis involved in protein catabolic process"/>
    <property type="evidence" value="ECO:0007669"/>
    <property type="project" value="TreeGrafter"/>
</dbReference>
<dbReference type="EMBL" id="LKAJ02000001">
    <property type="protein sequence ID" value="MCS5711851.1"/>
    <property type="molecule type" value="Genomic_DNA"/>
</dbReference>
<dbReference type="SMART" id="SM00028">
    <property type="entry name" value="TPR"/>
    <property type="match status" value="3"/>
</dbReference>
<sequence length="393" mass="43524">MKRIYQFFFIIILLTFSACAQNPVTGRHELQFVSADKEIKMGQENYLYGQQASGGQYRVDPKLSAYVQKIGQKLAKQSDRPDLPYEFVVLNDSVPNAWALPGGKIAVNRGLLAHLDNEAELAAVLGHEITHAAARHGAKAMERQIIMATGLAAANVAITASHKSSDPAYKDQALAASASVAAGLIGTKYSREAELEADSYGMNYMVKAGYDPHAAVTLQETFVKLMDQKSSNWVDGLFASHPPSQERAKANQQRATQMPKNLELGKERYQQMIAQLKKDQTAYEAYDQGVKALKKEELTQALTLANQAIALVPNEALFYTLQADIFAKRDDKEKAMSAYQMAIEKNPEYFYHYHQRGLLLEKMGKKSEAKADFEKAQKLLPTETAAAALKRLA</sequence>